<keyword evidence="1" id="KW-1015">Disulfide bond</keyword>
<evidence type="ECO:0000256" key="2">
    <source>
        <dbReference type="SAM" id="Phobius"/>
    </source>
</evidence>
<accession>A0AAW1B834</accession>
<evidence type="ECO:0000256" key="1">
    <source>
        <dbReference type="ARBA" id="ARBA00023157"/>
    </source>
</evidence>
<gene>
    <name evidence="4" type="ORF">NXF25_021640</name>
</gene>
<keyword evidence="2" id="KW-0812">Transmembrane</keyword>
<dbReference type="SUPFAM" id="SSF48726">
    <property type="entry name" value="Immunoglobulin"/>
    <property type="match status" value="1"/>
</dbReference>
<dbReference type="InterPro" id="IPR007110">
    <property type="entry name" value="Ig-like_dom"/>
</dbReference>
<dbReference type="EMBL" id="JAOTOJ010000008">
    <property type="protein sequence ID" value="KAK9398279.1"/>
    <property type="molecule type" value="Genomic_DNA"/>
</dbReference>
<evidence type="ECO:0000313" key="4">
    <source>
        <dbReference type="EMBL" id="KAK9398279.1"/>
    </source>
</evidence>
<evidence type="ECO:0000313" key="5">
    <source>
        <dbReference type="Proteomes" id="UP001474421"/>
    </source>
</evidence>
<dbReference type="Pfam" id="PF13895">
    <property type="entry name" value="Ig_2"/>
    <property type="match status" value="1"/>
</dbReference>
<proteinExistence type="predicted"/>
<dbReference type="PROSITE" id="PS50835">
    <property type="entry name" value="IG_LIKE"/>
    <property type="match status" value="1"/>
</dbReference>
<dbReference type="PANTHER" id="PTHR11738:SF186">
    <property type="entry name" value="OSTEOCLAST-ASSOCIATED IMMUNOGLOBULIN-LIKE RECEPTOR"/>
    <property type="match status" value="1"/>
</dbReference>
<feature type="domain" description="Ig-like" evidence="3">
    <location>
        <begin position="153"/>
        <end position="227"/>
    </location>
</feature>
<evidence type="ECO:0000259" key="3">
    <source>
        <dbReference type="PROSITE" id="PS50835"/>
    </source>
</evidence>
<reference evidence="4 5" key="1">
    <citation type="journal article" date="2024" name="Proc. Natl. Acad. Sci. U.S.A.">
        <title>The genetic regulatory architecture and epigenomic basis for age-related changes in rattlesnake venom.</title>
        <authorList>
            <person name="Hogan M.P."/>
            <person name="Holding M.L."/>
            <person name="Nystrom G.S."/>
            <person name="Colston T.J."/>
            <person name="Bartlett D.A."/>
            <person name="Mason A.J."/>
            <person name="Ellsworth S.A."/>
            <person name="Rautsaw R.M."/>
            <person name="Lawrence K.C."/>
            <person name="Strickland J.L."/>
            <person name="He B."/>
            <person name="Fraser P."/>
            <person name="Margres M.J."/>
            <person name="Gilbert D.M."/>
            <person name="Gibbs H.L."/>
            <person name="Parkinson C.L."/>
            <person name="Rokyta D.R."/>
        </authorList>
    </citation>
    <scope>NUCLEOTIDE SEQUENCE [LARGE SCALE GENOMIC DNA]</scope>
    <source>
        <strain evidence="4">DRR0105</strain>
    </source>
</reference>
<dbReference type="Gene3D" id="2.60.40.10">
    <property type="entry name" value="Immunoglobulins"/>
    <property type="match status" value="1"/>
</dbReference>
<dbReference type="PANTHER" id="PTHR11738">
    <property type="entry name" value="MHC CLASS I NK CELL RECEPTOR"/>
    <property type="match status" value="1"/>
</dbReference>
<dbReference type="InterPro" id="IPR050412">
    <property type="entry name" value="Ig-like_Receptors_ImmuneReg"/>
</dbReference>
<keyword evidence="2" id="KW-0472">Membrane</keyword>
<dbReference type="GO" id="GO:0002764">
    <property type="term" value="P:immune response-regulating signaling pathway"/>
    <property type="evidence" value="ECO:0007669"/>
    <property type="project" value="TreeGrafter"/>
</dbReference>
<sequence>PSQGSSWELEVAFAGAGCPPQLRKQNGGGAEKILAPQMNHLVEHGGHHLEDGLKVSLFSRYSSAPVVPIINFVALFLFLPTSLPILPCESTTQDFQKTTWNQHPAAPTLSWSPSYQTLHKGEQIELKCSPPKGHKGEHYLFYRISEKDLPPVPSLSADPSESLYLVGENISLRCSTPNNSVQSWRQYLFSQIRKNENETSIKDLDWHEDNSLVLTATREDSGLYKCRYLEWKYGRTIPSYWSRPVSIVVRDPLPPPVLKLHPPSGSLWEGKLLQILCVPNEGNNTKRFHFSWKGVKMASSNEGLRRSSRDSGLLTLNISVAFLYAKGNGGLGLACRYEENINGRWIMSPWGQNITVLLAPSAPSVGYAALALLVLLLGAPLVFCCSRKKNASGCQRRSEPKEKKEEVRLNDLGSEDLDGEDLQNSELTYVFVKKSSTVIPLEPRTKNPLKTQEVDQVIYSDVRVQATSRRAH</sequence>
<organism evidence="4 5">
    <name type="scientific">Crotalus adamanteus</name>
    <name type="common">Eastern diamondback rattlesnake</name>
    <dbReference type="NCBI Taxonomy" id="8729"/>
    <lineage>
        <taxon>Eukaryota</taxon>
        <taxon>Metazoa</taxon>
        <taxon>Chordata</taxon>
        <taxon>Craniata</taxon>
        <taxon>Vertebrata</taxon>
        <taxon>Euteleostomi</taxon>
        <taxon>Lepidosauria</taxon>
        <taxon>Squamata</taxon>
        <taxon>Bifurcata</taxon>
        <taxon>Unidentata</taxon>
        <taxon>Episquamata</taxon>
        <taxon>Toxicofera</taxon>
        <taxon>Serpentes</taxon>
        <taxon>Colubroidea</taxon>
        <taxon>Viperidae</taxon>
        <taxon>Crotalinae</taxon>
        <taxon>Crotalus</taxon>
    </lineage>
</organism>
<dbReference type="AlphaFoldDB" id="A0AAW1B834"/>
<dbReference type="InterPro" id="IPR003599">
    <property type="entry name" value="Ig_sub"/>
</dbReference>
<dbReference type="SMART" id="SM00409">
    <property type="entry name" value="IG"/>
    <property type="match status" value="1"/>
</dbReference>
<comment type="caution">
    <text evidence="4">The sequence shown here is derived from an EMBL/GenBank/DDBJ whole genome shotgun (WGS) entry which is preliminary data.</text>
</comment>
<keyword evidence="5" id="KW-1185">Reference proteome</keyword>
<dbReference type="Proteomes" id="UP001474421">
    <property type="component" value="Unassembled WGS sequence"/>
</dbReference>
<feature type="non-terminal residue" evidence="4">
    <location>
        <position position="1"/>
    </location>
</feature>
<name>A0AAW1B834_CROAD</name>
<protein>
    <recommendedName>
        <fullName evidence="3">Ig-like domain-containing protein</fullName>
    </recommendedName>
</protein>
<dbReference type="InterPro" id="IPR013783">
    <property type="entry name" value="Ig-like_fold"/>
</dbReference>
<keyword evidence="2" id="KW-1133">Transmembrane helix</keyword>
<dbReference type="InterPro" id="IPR036179">
    <property type="entry name" value="Ig-like_dom_sf"/>
</dbReference>
<feature type="transmembrane region" description="Helical" evidence="2">
    <location>
        <begin position="365"/>
        <end position="386"/>
    </location>
</feature>